<protein>
    <recommendedName>
        <fullName evidence="3">Thymidine phosphorylase</fullName>
    </recommendedName>
</protein>
<sequence length="770" mass="87089">MSNTENKMSSTEEQFATNQLQDNHQKPYAELIDEIIVQLEAFFASHLDDLFQQADNHLFTAADEATNTDEQNSLFECMTAVRSHKKTIQQSFVNELSFYLQPMSSLNTLPERKTAEKPKTLGLVEENVMDEMVLLNSISSKAEMDHAEAINHLILRIKELGQSNNDIFHGEALEPKRFCDAMHDAIVDTDLIDEHKMLIYRFFNETLMVDLGQFYDTLNGLFMEQGIMPEVVYSGYNAQRASSSYQEAVEQDITEQANTRRAFGSGMQGYTQEQEPINITGPSGQTVSAGVPVAQVRQRLDNYVGRRQGDVSSGGSTGFYSQQQVMIALTDLQVQISDLSQTPLTFDAKQIKKAILSSIGEKEGGAITKAVHHFSEKTIDFIKLIFDAIIEEESITAEIKTLLLSLQIPVIKAAMQDEDFFVDDMHPARLLLDKIAEAGVGVSEHDDPIYIDIERIVRKLLNDYDEDVVAFTVALDELSEFTEEIYRKAQEAEAKSQKNAKRAHAKSVVLKEIRKITIGQELPEGIRTLVLKAWPSMLFNHFLRQGKANDEWVELLMILQKIIESVQPSFLTEDLGLSYNDIIETTRNRLACFKKKQDVIDQVIDDLESTYETIKVENEQREKNKNTEQNQVIPNQTQMDEPVQADVEEMEDESIELEQIDTQEEKESEEELALQAKDKIAKLPDGTSPGSWFIVYNGEDKPVRRLKLAAILVHDASMVFVDYMGNVVIEKHADIFADEMEEGLSSLIMQHSVFDHALSSALDTIKPEDT</sequence>
<name>A0A3B0WWF2_9ZZZZ</name>
<accession>A0A3B0WWF2</accession>
<organism evidence="2">
    <name type="scientific">hydrothermal vent metagenome</name>
    <dbReference type="NCBI Taxonomy" id="652676"/>
    <lineage>
        <taxon>unclassified sequences</taxon>
        <taxon>metagenomes</taxon>
        <taxon>ecological metagenomes</taxon>
    </lineage>
</organism>
<gene>
    <name evidence="2" type="ORF">MNBD_GAMMA07-2482</name>
</gene>
<dbReference type="EMBL" id="UOFF01000263">
    <property type="protein sequence ID" value="VAW56633.1"/>
    <property type="molecule type" value="Genomic_DNA"/>
</dbReference>
<dbReference type="InterPro" id="IPR012434">
    <property type="entry name" value="DUF1631"/>
</dbReference>
<dbReference type="AlphaFoldDB" id="A0A3B0WWF2"/>
<dbReference type="Pfam" id="PF07793">
    <property type="entry name" value="DUF1631"/>
    <property type="match status" value="1"/>
</dbReference>
<reference evidence="2" key="1">
    <citation type="submission" date="2018-06" db="EMBL/GenBank/DDBJ databases">
        <authorList>
            <person name="Zhirakovskaya E."/>
        </authorList>
    </citation>
    <scope>NUCLEOTIDE SEQUENCE</scope>
</reference>
<evidence type="ECO:0008006" key="3">
    <source>
        <dbReference type="Google" id="ProtNLM"/>
    </source>
</evidence>
<evidence type="ECO:0000256" key="1">
    <source>
        <dbReference type="SAM" id="MobiDB-lite"/>
    </source>
</evidence>
<feature type="region of interest" description="Disordered" evidence="1">
    <location>
        <begin position="618"/>
        <end position="640"/>
    </location>
</feature>
<evidence type="ECO:0000313" key="2">
    <source>
        <dbReference type="EMBL" id="VAW56633.1"/>
    </source>
</evidence>
<feature type="compositionally biased region" description="Polar residues" evidence="1">
    <location>
        <begin position="627"/>
        <end position="639"/>
    </location>
</feature>
<proteinExistence type="predicted"/>